<organism evidence="3 4">
    <name type="scientific">Vespula germanica</name>
    <name type="common">German yellow jacket</name>
    <name type="synonym">Paravespula germanica</name>
    <dbReference type="NCBI Taxonomy" id="30212"/>
    <lineage>
        <taxon>Eukaryota</taxon>
        <taxon>Metazoa</taxon>
        <taxon>Ecdysozoa</taxon>
        <taxon>Arthropoda</taxon>
        <taxon>Hexapoda</taxon>
        <taxon>Insecta</taxon>
        <taxon>Pterygota</taxon>
        <taxon>Neoptera</taxon>
        <taxon>Endopterygota</taxon>
        <taxon>Hymenoptera</taxon>
        <taxon>Apocrita</taxon>
        <taxon>Aculeata</taxon>
        <taxon>Vespoidea</taxon>
        <taxon>Vespidae</taxon>
        <taxon>Vespinae</taxon>
        <taxon>Vespula</taxon>
    </lineage>
</organism>
<feature type="region of interest" description="Disordered" evidence="1">
    <location>
        <begin position="136"/>
        <end position="164"/>
    </location>
</feature>
<gene>
    <name evidence="3" type="ORF">HZH68_001070</name>
</gene>
<proteinExistence type="predicted"/>
<evidence type="ECO:0000256" key="2">
    <source>
        <dbReference type="SAM" id="Phobius"/>
    </source>
</evidence>
<keyword evidence="4" id="KW-1185">Reference proteome</keyword>
<keyword evidence="2" id="KW-0472">Membrane</keyword>
<feature type="transmembrane region" description="Helical" evidence="2">
    <location>
        <begin position="88"/>
        <end position="106"/>
    </location>
</feature>
<name>A0A834NUT3_VESGE</name>
<comment type="caution">
    <text evidence="3">The sequence shown here is derived from an EMBL/GenBank/DDBJ whole genome shotgun (WGS) entry which is preliminary data.</text>
</comment>
<sequence length="164" mass="18426">MDSRNDRQRQTNKIKGNTEEHTFVAQELEKIYGWEVNEEIKMTFKALMNFGSFEKSPFTPVDRYHSGSGSYHHSSNGGYKGHKGGGNGAALSALTLLAFLFLINVMQQSLQDNNSTATATTTALFLRDDEQPIVLDAREKKDVNKKKDSDGTPPRSHDKNYVRL</sequence>
<reference evidence="3" key="1">
    <citation type="journal article" date="2020" name="G3 (Bethesda)">
        <title>High-Quality Assemblies for Three Invasive Social Wasps from the &lt;i&gt;Vespula&lt;/i&gt; Genus.</title>
        <authorList>
            <person name="Harrop T.W.R."/>
            <person name="Guhlin J."/>
            <person name="McLaughlin G.M."/>
            <person name="Permina E."/>
            <person name="Stockwell P."/>
            <person name="Gilligan J."/>
            <person name="Le Lec M.F."/>
            <person name="Gruber M.A.M."/>
            <person name="Quinn O."/>
            <person name="Lovegrove M."/>
            <person name="Duncan E.J."/>
            <person name="Remnant E.J."/>
            <person name="Van Eeckhoven J."/>
            <person name="Graham B."/>
            <person name="Knapp R.A."/>
            <person name="Langford K.W."/>
            <person name="Kronenberg Z."/>
            <person name="Press M.O."/>
            <person name="Eacker S.M."/>
            <person name="Wilson-Rankin E.E."/>
            <person name="Purcell J."/>
            <person name="Lester P.J."/>
            <person name="Dearden P.K."/>
        </authorList>
    </citation>
    <scope>NUCLEOTIDE SEQUENCE</scope>
    <source>
        <strain evidence="3">Linc-1</strain>
    </source>
</reference>
<dbReference type="Proteomes" id="UP000617340">
    <property type="component" value="Unassembled WGS sequence"/>
</dbReference>
<dbReference type="AlphaFoldDB" id="A0A834NUT3"/>
<accession>A0A834NUT3</accession>
<protein>
    <submittedName>
        <fullName evidence="3">Uncharacterized protein</fullName>
    </submittedName>
</protein>
<evidence type="ECO:0000313" key="3">
    <source>
        <dbReference type="EMBL" id="KAF7418417.1"/>
    </source>
</evidence>
<dbReference type="EMBL" id="JACSDZ010000001">
    <property type="protein sequence ID" value="KAF7418417.1"/>
    <property type="molecule type" value="Genomic_DNA"/>
</dbReference>
<evidence type="ECO:0000313" key="4">
    <source>
        <dbReference type="Proteomes" id="UP000617340"/>
    </source>
</evidence>
<keyword evidence="2" id="KW-0812">Transmembrane</keyword>
<keyword evidence="2" id="KW-1133">Transmembrane helix</keyword>
<evidence type="ECO:0000256" key="1">
    <source>
        <dbReference type="SAM" id="MobiDB-lite"/>
    </source>
</evidence>